<evidence type="ECO:0000313" key="2">
    <source>
        <dbReference type="Proteomes" id="UP001497453"/>
    </source>
</evidence>
<evidence type="ECO:0000313" key="1">
    <source>
        <dbReference type="EMBL" id="CAL1700310.1"/>
    </source>
</evidence>
<gene>
    <name evidence="1" type="ORF">GFSPODELE1_LOCUS3097</name>
</gene>
<sequence length="227" mass="25437">MLRLMLPIYNQSLVSTEPVDSNEPLLRVPLEDIAFTQEADNVWVCAHRLSLPIVDHRLGLWLEDIPLTFSAMGQINIRKGCFVIPCGDGRFSNLDGDKVRRTASFWLEERQDTPRTHWPDVEAVICSVIRRAESPRDISQLLKVDQETGAMSLQLKWRPGDIVTENIPTVLPFFDVNGNSAVPISSADVPIGQKIRVQFTLHCKRSPTDCSGSDLSNGSLLRKVLGY</sequence>
<accession>A0ABP1CXC8</accession>
<organism evidence="1 2">
    <name type="scientific">Somion occarium</name>
    <dbReference type="NCBI Taxonomy" id="3059160"/>
    <lineage>
        <taxon>Eukaryota</taxon>
        <taxon>Fungi</taxon>
        <taxon>Dikarya</taxon>
        <taxon>Basidiomycota</taxon>
        <taxon>Agaricomycotina</taxon>
        <taxon>Agaricomycetes</taxon>
        <taxon>Polyporales</taxon>
        <taxon>Cerrenaceae</taxon>
        <taxon>Somion</taxon>
    </lineage>
</organism>
<dbReference type="Proteomes" id="UP001497453">
    <property type="component" value="Chromosome 2"/>
</dbReference>
<reference evidence="2" key="1">
    <citation type="submission" date="2024-04" db="EMBL/GenBank/DDBJ databases">
        <authorList>
            <person name="Shaw F."/>
            <person name="Minotto A."/>
        </authorList>
    </citation>
    <scope>NUCLEOTIDE SEQUENCE [LARGE SCALE GENOMIC DNA]</scope>
</reference>
<name>A0ABP1CXC8_9APHY</name>
<dbReference type="EMBL" id="OZ037945">
    <property type="protein sequence ID" value="CAL1700310.1"/>
    <property type="molecule type" value="Genomic_DNA"/>
</dbReference>
<keyword evidence="2" id="KW-1185">Reference proteome</keyword>
<proteinExistence type="predicted"/>
<protein>
    <submittedName>
        <fullName evidence="1">Uncharacterized protein</fullName>
    </submittedName>
</protein>